<name>A0A833N2V4_9HYPH</name>
<dbReference type="Proteomes" id="UP000469949">
    <property type="component" value="Unassembled WGS sequence"/>
</dbReference>
<organism evidence="2 3">
    <name type="scientific">Methylorubrum populi</name>
    <dbReference type="NCBI Taxonomy" id="223967"/>
    <lineage>
        <taxon>Bacteria</taxon>
        <taxon>Pseudomonadati</taxon>
        <taxon>Pseudomonadota</taxon>
        <taxon>Alphaproteobacteria</taxon>
        <taxon>Hyphomicrobiales</taxon>
        <taxon>Methylobacteriaceae</taxon>
        <taxon>Methylorubrum</taxon>
    </lineage>
</organism>
<dbReference type="EMBL" id="WEKV01000010">
    <property type="protein sequence ID" value="KAB7784649.1"/>
    <property type="molecule type" value="Genomic_DNA"/>
</dbReference>
<proteinExistence type="predicted"/>
<dbReference type="RefSeq" id="WP_152277240.1">
    <property type="nucleotide sequence ID" value="NZ_WEKV01000010.1"/>
</dbReference>
<evidence type="ECO:0000259" key="1">
    <source>
        <dbReference type="Pfam" id="PF03167"/>
    </source>
</evidence>
<gene>
    <name evidence="2" type="ORF">F8B43_2682</name>
</gene>
<comment type="caution">
    <text evidence="2">The sequence shown here is derived from an EMBL/GenBank/DDBJ whole genome shotgun (WGS) entry which is preliminary data.</text>
</comment>
<evidence type="ECO:0000313" key="3">
    <source>
        <dbReference type="Proteomes" id="UP000469949"/>
    </source>
</evidence>
<dbReference type="Gene3D" id="3.40.470.10">
    <property type="entry name" value="Uracil-DNA glycosylase-like domain"/>
    <property type="match status" value="1"/>
</dbReference>
<evidence type="ECO:0000313" key="2">
    <source>
        <dbReference type="EMBL" id="KAB7784649.1"/>
    </source>
</evidence>
<reference evidence="2 3" key="1">
    <citation type="submission" date="2019-10" db="EMBL/GenBank/DDBJ databases">
        <title>Draft Genome Sequence of the Caffeine Degrading Methylotroph Methylorubrum populi PINKEL.</title>
        <authorList>
            <person name="Dawson S.C."/>
            <person name="Zhang X."/>
            <person name="Wright M.E."/>
            <person name="Sharma G."/>
            <person name="Langner J.T."/>
            <person name="Ditty J.L."/>
            <person name="Subuyuj G.A."/>
        </authorList>
    </citation>
    <scope>NUCLEOTIDE SEQUENCE [LARGE SCALE GENOMIC DNA]</scope>
    <source>
        <strain evidence="2 3">Pinkel</strain>
    </source>
</reference>
<dbReference type="SUPFAM" id="SSF52141">
    <property type="entry name" value="Uracil-DNA glycosylase-like"/>
    <property type="match status" value="1"/>
</dbReference>
<accession>A0A833N2V4</accession>
<protein>
    <submittedName>
        <fullName evidence="2">Insertion element IS1415 transposase</fullName>
    </submittedName>
</protein>
<dbReference type="AlphaFoldDB" id="A0A833N2V4"/>
<dbReference type="InterPro" id="IPR036895">
    <property type="entry name" value="Uracil-DNA_glycosylase-like_sf"/>
</dbReference>
<dbReference type="Pfam" id="PF03167">
    <property type="entry name" value="UDG"/>
    <property type="match status" value="1"/>
</dbReference>
<dbReference type="InterPro" id="IPR005122">
    <property type="entry name" value="Uracil-DNA_glycosylase-like"/>
</dbReference>
<feature type="domain" description="Uracil-DNA glycosylase-like" evidence="1">
    <location>
        <begin position="87"/>
        <end position="185"/>
    </location>
</feature>
<dbReference type="CDD" id="cd10035">
    <property type="entry name" value="UDG_like"/>
    <property type="match status" value="1"/>
</dbReference>
<sequence length="208" mass="22022">MPDSPDAPKSLRDPALLEARRAMADADHVRPLRALARRIAGERGADVPDPDPLDGGVGARLLLLLETPGPSIGRTRFVSRDNATGTAANLFRFLAEAGIARRDTLIWNAVPWVIHAPGARNRAPRRSEATAAAPYFAPLLALLPRLAVVVPAGRFAQAAAAPLSRLRPDLPVIPIPHPSPTYVCTSPAVRERILAGLTQAAVHLAAAP</sequence>